<dbReference type="InterPro" id="IPR019734">
    <property type="entry name" value="TPR_rpt"/>
</dbReference>
<evidence type="ECO:0000313" key="5">
    <source>
        <dbReference type="Proteomes" id="UP001081283"/>
    </source>
</evidence>
<dbReference type="EMBL" id="JAOVZQ010000001">
    <property type="protein sequence ID" value="MCY0096472.1"/>
    <property type="molecule type" value="Genomic_DNA"/>
</dbReference>
<evidence type="ECO:0000256" key="1">
    <source>
        <dbReference type="PROSITE-ProRule" id="PRU00339"/>
    </source>
</evidence>
<dbReference type="PROSITE" id="PS50005">
    <property type="entry name" value="TPR"/>
    <property type="match status" value="1"/>
</dbReference>
<dbReference type="SUPFAM" id="SSF48452">
    <property type="entry name" value="TPR-like"/>
    <property type="match status" value="1"/>
</dbReference>
<keyword evidence="5" id="KW-1185">Reference proteome</keyword>
<dbReference type="RefSeq" id="WP_267614295.1">
    <property type="nucleotide sequence ID" value="NZ_JAOVZQ010000001.1"/>
</dbReference>
<evidence type="ECO:0000256" key="3">
    <source>
        <dbReference type="SAM" id="SignalP"/>
    </source>
</evidence>
<organism evidence="4 5">
    <name type="scientific">Hoeflea ulvae</name>
    <dbReference type="NCBI Taxonomy" id="2983764"/>
    <lineage>
        <taxon>Bacteria</taxon>
        <taxon>Pseudomonadati</taxon>
        <taxon>Pseudomonadota</taxon>
        <taxon>Alphaproteobacteria</taxon>
        <taxon>Hyphomicrobiales</taxon>
        <taxon>Rhizobiaceae</taxon>
        <taxon>Hoeflea</taxon>
    </lineage>
</organism>
<gene>
    <name evidence="4" type="ORF">OEG82_21015</name>
</gene>
<dbReference type="InterPro" id="IPR011990">
    <property type="entry name" value="TPR-like_helical_dom_sf"/>
</dbReference>
<comment type="caution">
    <text evidence="4">The sequence shown here is derived from an EMBL/GenBank/DDBJ whole genome shotgun (WGS) entry which is preliminary data.</text>
</comment>
<feature type="chain" id="PRO_5046626660" description="Tetratricopeptide repeat protein" evidence="3">
    <location>
        <begin position="26"/>
        <end position="193"/>
    </location>
</feature>
<dbReference type="Pfam" id="PF14559">
    <property type="entry name" value="TPR_19"/>
    <property type="match status" value="1"/>
</dbReference>
<evidence type="ECO:0000256" key="2">
    <source>
        <dbReference type="SAM" id="MobiDB-lite"/>
    </source>
</evidence>
<proteinExistence type="predicted"/>
<evidence type="ECO:0000313" key="4">
    <source>
        <dbReference type="EMBL" id="MCY0096472.1"/>
    </source>
</evidence>
<evidence type="ECO:0008006" key="6">
    <source>
        <dbReference type="Google" id="ProtNLM"/>
    </source>
</evidence>
<sequence>MITRRNVLGHLAMLAVAAASPSVLLADTASQRDRLFAALKAARTEQEGREAENAIWRWWLDQAPTLEIRDAIDHGMERRESYDFEAAETAFDIAVRDAPDYAEGWNQRAFARFLRDNADGALSDLERAVELEPQHFGAWSGMFHILLRMGRTEVAYAALARAVAIHPWLKERGMLPPDADAERPPIKGLEQDL</sequence>
<feature type="signal peptide" evidence="3">
    <location>
        <begin position="1"/>
        <end position="25"/>
    </location>
</feature>
<keyword evidence="1" id="KW-0802">TPR repeat</keyword>
<feature type="repeat" description="TPR" evidence="1">
    <location>
        <begin position="102"/>
        <end position="135"/>
    </location>
</feature>
<accession>A0ABT3YKQ2</accession>
<protein>
    <recommendedName>
        <fullName evidence="6">Tetratricopeptide repeat protein</fullName>
    </recommendedName>
</protein>
<dbReference type="Proteomes" id="UP001081283">
    <property type="component" value="Unassembled WGS sequence"/>
</dbReference>
<keyword evidence="3" id="KW-0732">Signal</keyword>
<name>A0ABT3YKQ2_9HYPH</name>
<dbReference type="Gene3D" id="1.25.40.10">
    <property type="entry name" value="Tetratricopeptide repeat domain"/>
    <property type="match status" value="1"/>
</dbReference>
<reference evidence="4" key="1">
    <citation type="submission" date="2022-10" db="EMBL/GenBank/DDBJ databases">
        <title>Hoeflea sp. J2-29, isolated from marine algae.</title>
        <authorList>
            <person name="Kristyanto S."/>
            <person name="Kim J.M."/>
            <person name="Jeon C.O."/>
        </authorList>
    </citation>
    <scope>NUCLEOTIDE SEQUENCE</scope>
    <source>
        <strain evidence="4">J2-29</strain>
    </source>
</reference>
<feature type="region of interest" description="Disordered" evidence="2">
    <location>
        <begin position="174"/>
        <end position="193"/>
    </location>
</feature>